<dbReference type="STRING" id="1122155.SAMN02745158_04332"/>
<keyword evidence="2" id="KW-1185">Reference proteome</keyword>
<gene>
    <name evidence="1" type="ORF">SAMN02745158_04332</name>
</gene>
<dbReference type="EMBL" id="FQVI01000049">
    <property type="protein sequence ID" value="SHF59438.1"/>
    <property type="molecule type" value="Genomic_DNA"/>
</dbReference>
<dbReference type="OrthoDB" id="5056238at2"/>
<evidence type="ECO:0000313" key="2">
    <source>
        <dbReference type="Proteomes" id="UP000184245"/>
    </source>
</evidence>
<name>A0A1M5CXG8_9CLOT</name>
<dbReference type="RefSeq" id="WP_072854839.1">
    <property type="nucleotide sequence ID" value="NZ_FQVI01000049.1"/>
</dbReference>
<sequence length="359" mass="37482">MGKIKDYDEKLNADDSDVFIIEDATATKFTKFISLYNSIKLKLGLGTAATKDIESDLDAAVDGNPADVSICKNLKSQIDILNSEKAPTSHSSSGTEYGLASNTQYGHAKRSNTLPKVAGTANAGSENSTFAAGDHVHPLQTTVSGSSGSCTGNANTASSLQNTRYVDGVGFKGDSNIHHYGVCTTSASTATKTVSISGFSLLTGSRAIVKFTYGNTVANPTLNINSTGAKSLNYRGVGVKSGYIGANSLVEVVYDGSQYNIVGDLTQSQVDNLQGVSGLKIQYGTATITTATSTTATTVNLADSFSSNPVVTVTVDAGTYWTDRIKVSANVLSPNSFTINHISTSEGTKFPVMWIAIGK</sequence>
<evidence type="ECO:0000313" key="1">
    <source>
        <dbReference type="EMBL" id="SHF59438.1"/>
    </source>
</evidence>
<protein>
    <submittedName>
        <fullName evidence="1">Uncharacterized protein</fullName>
    </submittedName>
</protein>
<accession>A0A1M5CXG8</accession>
<dbReference type="AlphaFoldDB" id="A0A1M5CXG8"/>
<reference evidence="1 2" key="1">
    <citation type="submission" date="2016-11" db="EMBL/GenBank/DDBJ databases">
        <authorList>
            <person name="Jaros S."/>
            <person name="Januszkiewicz K."/>
            <person name="Wedrychowicz H."/>
        </authorList>
    </citation>
    <scope>NUCLEOTIDE SEQUENCE [LARGE SCALE GENOMIC DNA]</scope>
    <source>
        <strain evidence="1 2">DSM 17459</strain>
    </source>
</reference>
<dbReference type="Proteomes" id="UP000184245">
    <property type="component" value="Unassembled WGS sequence"/>
</dbReference>
<organism evidence="1 2">
    <name type="scientific">Lactonifactor longoviformis DSM 17459</name>
    <dbReference type="NCBI Taxonomy" id="1122155"/>
    <lineage>
        <taxon>Bacteria</taxon>
        <taxon>Bacillati</taxon>
        <taxon>Bacillota</taxon>
        <taxon>Clostridia</taxon>
        <taxon>Eubacteriales</taxon>
        <taxon>Clostridiaceae</taxon>
        <taxon>Lactonifactor</taxon>
    </lineage>
</organism>
<proteinExistence type="predicted"/>